<reference evidence="2 3" key="1">
    <citation type="submission" date="2021-02" db="EMBL/GenBank/DDBJ databases">
        <title>De Novo genome assembly of isolated myxobacteria.</title>
        <authorList>
            <person name="Stevens D.C."/>
        </authorList>
    </citation>
    <scope>NUCLEOTIDE SEQUENCE [LARGE SCALE GENOMIC DNA]</scope>
    <source>
        <strain evidence="3">SCPEA02</strain>
    </source>
</reference>
<dbReference type="Pfam" id="PF13539">
    <property type="entry name" value="Peptidase_M15_4"/>
    <property type="match status" value="1"/>
</dbReference>
<name>A0ABX7PD03_9BACT</name>
<dbReference type="InterPro" id="IPR039561">
    <property type="entry name" value="Peptidase_M15C"/>
</dbReference>
<sequence length="317" mass="34440">MGGGSPVRVQQHPDYVGRAVATAAHPLADAGAVADPVVLEGSGIVAGARSLADAGVVAGARTLADAGIVAGARSLADGDAASVEPPPARLTCLAKWYPAVVPVRAESGWSFRLPDGRTYPFDDGRVKSLAQKLESPDLEDTLSIPYRTGPLNPVTREDDDPGRIRFDPLFLATYGASEAKVDVVPVLILGQRLKVHRTAAPAFQRVGRRLEALLAKDASLKPFLVNLGGTFNWRTIANTRRRSAHSFGVSIDLNPAHAHFWEWQQPKTPLRWRNTVPQAVVEAFEAEGFIWGGRWYHYDTMHFEYRPELLDPACAPR</sequence>
<evidence type="ECO:0000313" key="3">
    <source>
        <dbReference type="Proteomes" id="UP000662747"/>
    </source>
</evidence>
<feature type="domain" description="Peptidase M15C" evidence="1">
    <location>
        <begin position="238"/>
        <end position="305"/>
    </location>
</feature>
<dbReference type="Gene3D" id="3.30.1380.10">
    <property type="match status" value="1"/>
</dbReference>
<dbReference type="Proteomes" id="UP000662747">
    <property type="component" value="Chromosome"/>
</dbReference>
<organism evidence="2 3">
    <name type="scientific">Pyxidicoccus parkwayensis</name>
    <dbReference type="NCBI Taxonomy" id="2813578"/>
    <lineage>
        <taxon>Bacteria</taxon>
        <taxon>Pseudomonadati</taxon>
        <taxon>Myxococcota</taxon>
        <taxon>Myxococcia</taxon>
        <taxon>Myxococcales</taxon>
        <taxon>Cystobacterineae</taxon>
        <taxon>Myxococcaceae</taxon>
        <taxon>Pyxidicoccus</taxon>
    </lineage>
</organism>
<keyword evidence="3" id="KW-1185">Reference proteome</keyword>
<evidence type="ECO:0000313" key="2">
    <source>
        <dbReference type="EMBL" id="QSQ28338.1"/>
    </source>
</evidence>
<protein>
    <submittedName>
        <fullName evidence="2">M15 family metallopeptidase</fullName>
    </submittedName>
</protein>
<dbReference type="InterPro" id="IPR009045">
    <property type="entry name" value="Zn_M74/Hedgehog-like"/>
</dbReference>
<dbReference type="SUPFAM" id="SSF55166">
    <property type="entry name" value="Hedgehog/DD-peptidase"/>
    <property type="match status" value="1"/>
</dbReference>
<gene>
    <name evidence="2" type="ORF">JY651_32025</name>
</gene>
<evidence type="ECO:0000259" key="1">
    <source>
        <dbReference type="Pfam" id="PF13539"/>
    </source>
</evidence>
<dbReference type="EMBL" id="CP071090">
    <property type="protein sequence ID" value="QSQ28338.1"/>
    <property type="molecule type" value="Genomic_DNA"/>
</dbReference>
<proteinExistence type="predicted"/>
<accession>A0ABX7PD03</accession>